<accession>A0A7S2J4N8</accession>
<proteinExistence type="predicted"/>
<name>A0A7S2J4N8_9DINO</name>
<reference evidence="1" key="1">
    <citation type="submission" date="2021-01" db="EMBL/GenBank/DDBJ databases">
        <authorList>
            <person name="Corre E."/>
            <person name="Pelletier E."/>
            <person name="Niang G."/>
            <person name="Scheremetjew M."/>
            <person name="Finn R."/>
            <person name="Kale V."/>
            <person name="Holt S."/>
            <person name="Cochrane G."/>
            <person name="Meng A."/>
            <person name="Brown T."/>
            <person name="Cohen L."/>
        </authorList>
    </citation>
    <scope>NUCLEOTIDE SEQUENCE</scope>
    <source>
        <strain evidence="1">CCMP2222</strain>
    </source>
</reference>
<evidence type="ECO:0000313" key="1">
    <source>
        <dbReference type="EMBL" id="CAD9536511.1"/>
    </source>
</evidence>
<protein>
    <submittedName>
        <fullName evidence="1">Uncharacterized protein</fullName>
    </submittedName>
</protein>
<gene>
    <name evidence="1" type="ORF">AAND1436_LOCUS46562</name>
</gene>
<dbReference type="AlphaFoldDB" id="A0A7S2J4N8"/>
<dbReference type="EMBL" id="HBGQ01097509">
    <property type="protein sequence ID" value="CAD9536511.1"/>
    <property type="molecule type" value="Transcribed_RNA"/>
</dbReference>
<organism evidence="1">
    <name type="scientific">Alexandrium andersonii</name>
    <dbReference type="NCBI Taxonomy" id="327968"/>
    <lineage>
        <taxon>Eukaryota</taxon>
        <taxon>Sar</taxon>
        <taxon>Alveolata</taxon>
        <taxon>Dinophyceae</taxon>
        <taxon>Gonyaulacales</taxon>
        <taxon>Pyrocystaceae</taxon>
        <taxon>Alexandrium</taxon>
    </lineage>
</organism>
<sequence length="205" mass="22548">MFLHRHGSAAEMAGSASTSSSFLVSGILPNKKADELNPFYARYPDTPSRIWGQQMPIHPYNQEGKGTPGNGMMSQLTKMFFQQKPNPGYPKGGVVDFRAGGGNVRMVWGRPEAYLPFENAGSYPEEPANHDYEAVRHWYPFKWHGFAGAGNPTANVLAQALVVVAPATPALPTRRSSSRNMEVASAFLVGPDVERMPEGRISRRR</sequence>